<dbReference type="EnsemblPlants" id="TuG1812G0600002114.01.T01">
    <property type="protein sequence ID" value="TuG1812G0600002114.01.T01.cds407427"/>
    <property type="gene ID" value="TuG1812G0600002114.01"/>
</dbReference>
<feature type="compositionally biased region" description="Pro residues" evidence="1">
    <location>
        <begin position="1"/>
        <end position="16"/>
    </location>
</feature>
<dbReference type="AlphaFoldDB" id="A0A8R7QR98"/>
<evidence type="ECO:0000313" key="2">
    <source>
        <dbReference type="EnsemblPlants" id="TuG1812G0600002114.01.T01.cds407427"/>
    </source>
</evidence>
<dbReference type="Proteomes" id="UP000015106">
    <property type="component" value="Chromosome 6"/>
</dbReference>
<proteinExistence type="predicted"/>
<reference evidence="2" key="2">
    <citation type="submission" date="2018-03" db="EMBL/GenBank/DDBJ databases">
        <title>The Triticum urartu genome reveals the dynamic nature of wheat genome evolution.</title>
        <authorList>
            <person name="Ling H."/>
            <person name="Ma B."/>
            <person name="Shi X."/>
            <person name="Liu H."/>
            <person name="Dong L."/>
            <person name="Sun H."/>
            <person name="Cao Y."/>
            <person name="Gao Q."/>
            <person name="Zheng S."/>
            <person name="Li Y."/>
            <person name="Yu Y."/>
            <person name="Du H."/>
            <person name="Qi M."/>
            <person name="Li Y."/>
            <person name="Yu H."/>
            <person name="Cui Y."/>
            <person name="Wang N."/>
            <person name="Chen C."/>
            <person name="Wu H."/>
            <person name="Zhao Y."/>
            <person name="Zhang J."/>
            <person name="Li Y."/>
            <person name="Zhou W."/>
            <person name="Zhang B."/>
            <person name="Hu W."/>
            <person name="Eijk M."/>
            <person name="Tang J."/>
            <person name="Witsenboer H."/>
            <person name="Zhao S."/>
            <person name="Li Z."/>
            <person name="Zhang A."/>
            <person name="Wang D."/>
            <person name="Liang C."/>
        </authorList>
    </citation>
    <scope>NUCLEOTIDE SEQUENCE [LARGE SCALE GENOMIC DNA]</scope>
    <source>
        <strain evidence="2">cv. G1812</strain>
    </source>
</reference>
<organism evidence="2 3">
    <name type="scientific">Triticum urartu</name>
    <name type="common">Red wild einkorn</name>
    <name type="synonym">Crithodium urartu</name>
    <dbReference type="NCBI Taxonomy" id="4572"/>
    <lineage>
        <taxon>Eukaryota</taxon>
        <taxon>Viridiplantae</taxon>
        <taxon>Streptophyta</taxon>
        <taxon>Embryophyta</taxon>
        <taxon>Tracheophyta</taxon>
        <taxon>Spermatophyta</taxon>
        <taxon>Magnoliopsida</taxon>
        <taxon>Liliopsida</taxon>
        <taxon>Poales</taxon>
        <taxon>Poaceae</taxon>
        <taxon>BOP clade</taxon>
        <taxon>Pooideae</taxon>
        <taxon>Triticodae</taxon>
        <taxon>Triticeae</taxon>
        <taxon>Triticinae</taxon>
        <taxon>Triticum</taxon>
    </lineage>
</organism>
<reference evidence="3" key="1">
    <citation type="journal article" date="2013" name="Nature">
        <title>Draft genome of the wheat A-genome progenitor Triticum urartu.</title>
        <authorList>
            <person name="Ling H.Q."/>
            <person name="Zhao S."/>
            <person name="Liu D."/>
            <person name="Wang J."/>
            <person name="Sun H."/>
            <person name="Zhang C."/>
            <person name="Fan H."/>
            <person name="Li D."/>
            <person name="Dong L."/>
            <person name="Tao Y."/>
            <person name="Gao C."/>
            <person name="Wu H."/>
            <person name="Li Y."/>
            <person name="Cui Y."/>
            <person name="Guo X."/>
            <person name="Zheng S."/>
            <person name="Wang B."/>
            <person name="Yu K."/>
            <person name="Liang Q."/>
            <person name="Yang W."/>
            <person name="Lou X."/>
            <person name="Chen J."/>
            <person name="Feng M."/>
            <person name="Jian J."/>
            <person name="Zhang X."/>
            <person name="Luo G."/>
            <person name="Jiang Y."/>
            <person name="Liu J."/>
            <person name="Wang Z."/>
            <person name="Sha Y."/>
            <person name="Zhang B."/>
            <person name="Wu H."/>
            <person name="Tang D."/>
            <person name="Shen Q."/>
            <person name="Xue P."/>
            <person name="Zou S."/>
            <person name="Wang X."/>
            <person name="Liu X."/>
            <person name="Wang F."/>
            <person name="Yang Y."/>
            <person name="An X."/>
            <person name="Dong Z."/>
            <person name="Zhang K."/>
            <person name="Zhang X."/>
            <person name="Luo M.C."/>
            <person name="Dvorak J."/>
            <person name="Tong Y."/>
            <person name="Wang J."/>
            <person name="Yang H."/>
            <person name="Li Z."/>
            <person name="Wang D."/>
            <person name="Zhang A."/>
            <person name="Wang J."/>
        </authorList>
    </citation>
    <scope>NUCLEOTIDE SEQUENCE</scope>
    <source>
        <strain evidence="3">cv. G1812</strain>
    </source>
</reference>
<reference evidence="2" key="3">
    <citation type="submission" date="2022-06" db="UniProtKB">
        <authorList>
            <consortium name="EnsemblPlants"/>
        </authorList>
    </citation>
    <scope>IDENTIFICATION</scope>
</reference>
<feature type="region of interest" description="Disordered" evidence="1">
    <location>
        <begin position="1"/>
        <end position="73"/>
    </location>
</feature>
<name>A0A8R7QR98_TRIUA</name>
<accession>A0A8R7QR98</accession>
<evidence type="ECO:0000313" key="3">
    <source>
        <dbReference type="Proteomes" id="UP000015106"/>
    </source>
</evidence>
<feature type="region of interest" description="Disordered" evidence="1">
    <location>
        <begin position="95"/>
        <end position="132"/>
    </location>
</feature>
<dbReference type="Gramene" id="TuG1812G0600002114.01.T01">
    <property type="protein sequence ID" value="TuG1812G0600002114.01.T01.cds407427"/>
    <property type="gene ID" value="TuG1812G0600002114.01"/>
</dbReference>
<protein>
    <submittedName>
        <fullName evidence="2">Uncharacterized protein</fullName>
    </submittedName>
</protein>
<sequence length="132" mass="13938">PPPTYLRTPPRSPHPSPTFAAVLPAAGSLPHPRVLPATGAAAHTHAQKPRRSLAMSAAPPPQGSGDLRPYAPHCRPKAPTTFCPVRRAAAVPPVHASMLPTRPPPSPRQDPVHRAVISGVSPPTHVPTRRPR</sequence>
<evidence type="ECO:0000256" key="1">
    <source>
        <dbReference type="SAM" id="MobiDB-lite"/>
    </source>
</evidence>
<keyword evidence="3" id="KW-1185">Reference proteome</keyword>